<dbReference type="Proteomes" id="UP001165960">
    <property type="component" value="Unassembled WGS sequence"/>
</dbReference>
<evidence type="ECO:0000313" key="1">
    <source>
        <dbReference type="EMBL" id="KAJ9066893.1"/>
    </source>
</evidence>
<reference evidence="1" key="1">
    <citation type="submission" date="2022-04" db="EMBL/GenBank/DDBJ databases">
        <title>Genome of the entomopathogenic fungus Entomophthora muscae.</title>
        <authorList>
            <person name="Elya C."/>
            <person name="Lovett B.R."/>
            <person name="Lee E."/>
            <person name="Macias A.M."/>
            <person name="Hajek A.E."/>
            <person name="De Bivort B.L."/>
            <person name="Kasson M.T."/>
            <person name="De Fine Licht H.H."/>
            <person name="Stajich J.E."/>
        </authorList>
    </citation>
    <scope>NUCLEOTIDE SEQUENCE</scope>
    <source>
        <strain evidence="1">Berkeley</strain>
    </source>
</reference>
<accession>A0ACC2SWW9</accession>
<sequence>MLPTSFILPATNHQTYACPTSVPNHGLVSVTSTLELSIIFCFHSSSIFDWAPPQMNKVFFLNGNLGRSTHLGVFSDPS</sequence>
<gene>
    <name evidence="1" type="ORF">DSO57_1005273</name>
</gene>
<dbReference type="EMBL" id="QTSX02004274">
    <property type="protein sequence ID" value="KAJ9066893.1"/>
    <property type="molecule type" value="Genomic_DNA"/>
</dbReference>
<proteinExistence type="predicted"/>
<organism evidence="1 2">
    <name type="scientific">Entomophthora muscae</name>
    <dbReference type="NCBI Taxonomy" id="34485"/>
    <lineage>
        <taxon>Eukaryota</taxon>
        <taxon>Fungi</taxon>
        <taxon>Fungi incertae sedis</taxon>
        <taxon>Zoopagomycota</taxon>
        <taxon>Entomophthoromycotina</taxon>
        <taxon>Entomophthoromycetes</taxon>
        <taxon>Entomophthorales</taxon>
        <taxon>Entomophthoraceae</taxon>
        <taxon>Entomophthora</taxon>
    </lineage>
</organism>
<keyword evidence="2" id="KW-1185">Reference proteome</keyword>
<name>A0ACC2SWW9_9FUNG</name>
<evidence type="ECO:0000313" key="2">
    <source>
        <dbReference type="Proteomes" id="UP001165960"/>
    </source>
</evidence>
<protein>
    <submittedName>
        <fullName evidence="1">Uncharacterized protein</fullName>
    </submittedName>
</protein>
<comment type="caution">
    <text evidence="1">The sequence shown here is derived from an EMBL/GenBank/DDBJ whole genome shotgun (WGS) entry which is preliminary data.</text>
</comment>